<accession>A0A8E0I5X4</accession>
<reference evidence="1 2" key="1">
    <citation type="journal article" date="2013" name="PLoS ONE">
        <title>Lactobacillus paracasei comparative genomics: towards species pan-genome definition and exploitation of diversity.</title>
        <authorList>
            <person name="Smokvina T."/>
            <person name="Wels M."/>
            <person name="Polka J."/>
            <person name="Chervaux C."/>
            <person name="Brisse S."/>
            <person name="Boekhorst J."/>
            <person name="van Hylckama Vlieg J.E."/>
            <person name="Siezen R.J."/>
        </authorList>
    </citation>
    <scope>NUCLEOTIDE SEQUENCE [LARGE SCALE GENOMIC DNA]</scope>
    <source>
        <strain evidence="1 2">Lpp122</strain>
    </source>
</reference>
<sequence>MAKTSRNRQLFVEAEEQLCINVTVLTKKHDQKYLR</sequence>
<protein>
    <submittedName>
        <fullName evidence="1">Uncharacterized protein</fullName>
    </submittedName>
</protein>
<organism evidence="1 2">
    <name type="scientific">Lacticaseibacillus paracasei subsp. paracasei Lpp122</name>
    <dbReference type="NCBI Taxonomy" id="1256218"/>
    <lineage>
        <taxon>Bacteria</taxon>
        <taxon>Bacillati</taxon>
        <taxon>Bacillota</taxon>
        <taxon>Bacilli</taxon>
        <taxon>Lactobacillales</taxon>
        <taxon>Lactobacillaceae</taxon>
        <taxon>Lacticaseibacillus</taxon>
    </lineage>
</organism>
<name>A0A8E0I5X4_LACPA</name>
<proteinExistence type="predicted"/>
<evidence type="ECO:0000313" key="1">
    <source>
        <dbReference type="EMBL" id="EPC20027.1"/>
    </source>
</evidence>
<dbReference type="Proteomes" id="UP000014281">
    <property type="component" value="Unassembled WGS sequence"/>
</dbReference>
<comment type="caution">
    <text evidence="1">The sequence shown here is derived from an EMBL/GenBank/DDBJ whole genome shotgun (WGS) entry which is preliminary data.</text>
</comment>
<dbReference type="EMBL" id="ANKW01000013">
    <property type="protein sequence ID" value="EPC20027.1"/>
    <property type="molecule type" value="Genomic_DNA"/>
</dbReference>
<gene>
    <name evidence="1" type="ORF">Lpp122_1160</name>
</gene>
<evidence type="ECO:0000313" key="2">
    <source>
        <dbReference type="Proteomes" id="UP000014281"/>
    </source>
</evidence>
<dbReference type="AlphaFoldDB" id="A0A8E0I5X4"/>